<organism evidence="2 3">
    <name type="scientific">Rhodotorula taiwanensis</name>
    <dbReference type="NCBI Taxonomy" id="741276"/>
    <lineage>
        <taxon>Eukaryota</taxon>
        <taxon>Fungi</taxon>
        <taxon>Dikarya</taxon>
        <taxon>Basidiomycota</taxon>
        <taxon>Pucciniomycotina</taxon>
        <taxon>Microbotryomycetes</taxon>
        <taxon>Sporidiobolales</taxon>
        <taxon>Sporidiobolaceae</taxon>
        <taxon>Rhodotorula</taxon>
    </lineage>
</organism>
<protein>
    <submittedName>
        <fullName evidence="2">Uncharacterized protein</fullName>
    </submittedName>
</protein>
<feature type="region of interest" description="Disordered" evidence="1">
    <location>
        <begin position="1"/>
        <end position="22"/>
    </location>
</feature>
<evidence type="ECO:0000256" key="1">
    <source>
        <dbReference type="SAM" id="MobiDB-lite"/>
    </source>
</evidence>
<comment type="caution">
    <text evidence="2">The sequence shown here is derived from an EMBL/GenBank/DDBJ whole genome shotgun (WGS) entry which is preliminary data.</text>
</comment>
<dbReference type="AlphaFoldDB" id="A0A2S5B3Z9"/>
<reference evidence="2 3" key="1">
    <citation type="journal article" date="2018" name="Front. Microbiol.">
        <title>Prospects for Fungal Bioremediation of Acidic Radioactive Waste Sites: Characterization and Genome Sequence of Rhodotorula taiwanensis MD1149.</title>
        <authorList>
            <person name="Tkavc R."/>
            <person name="Matrosova V.Y."/>
            <person name="Grichenko O.E."/>
            <person name="Gostincar C."/>
            <person name="Volpe R.P."/>
            <person name="Klimenkova P."/>
            <person name="Gaidamakova E.K."/>
            <person name="Zhou C.E."/>
            <person name="Stewart B.J."/>
            <person name="Lyman M.G."/>
            <person name="Malfatti S.A."/>
            <person name="Rubinfeld B."/>
            <person name="Courtot M."/>
            <person name="Singh J."/>
            <person name="Dalgard C.L."/>
            <person name="Hamilton T."/>
            <person name="Frey K.G."/>
            <person name="Gunde-Cimerman N."/>
            <person name="Dugan L."/>
            <person name="Daly M.J."/>
        </authorList>
    </citation>
    <scope>NUCLEOTIDE SEQUENCE [LARGE SCALE GENOMIC DNA]</scope>
    <source>
        <strain evidence="2 3">MD1149</strain>
    </source>
</reference>
<dbReference type="Proteomes" id="UP000237144">
    <property type="component" value="Unassembled WGS sequence"/>
</dbReference>
<name>A0A2S5B3Z9_9BASI</name>
<gene>
    <name evidence="2" type="ORF">BMF94_5827</name>
</gene>
<evidence type="ECO:0000313" key="3">
    <source>
        <dbReference type="Proteomes" id="UP000237144"/>
    </source>
</evidence>
<keyword evidence="3" id="KW-1185">Reference proteome</keyword>
<feature type="non-terminal residue" evidence="2">
    <location>
        <position position="1"/>
    </location>
</feature>
<sequence>KKTARKPAPKKQKVEHSEEDSE</sequence>
<accession>A0A2S5B3Z9</accession>
<evidence type="ECO:0000313" key="2">
    <source>
        <dbReference type="EMBL" id="POY71514.1"/>
    </source>
</evidence>
<feature type="compositionally biased region" description="Basic residues" evidence="1">
    <location>
        <begin position="1"/>
        <end position="13"/>
    </location>
</feature>
<proteinExistence type="predicted"/>
<dbReference type="EMBL" id="PJQD01000085">
    <property type="protein sequence ID" value="POY71514.1"/>
    <property type="molecule type" value="Genomic_DNA"/>
</dbReference>